<evidence type="ECO:0000256" key="3">
    <source>
        <dbReference type="ARBA" id="ARBA00022801"/>
    </source>
</evidence>
<dbReference type="InterPro" id="IPR051206">
    <property type="entry name" value="NAMLAA_amidase_2"/>
</dbReference>
<organism evidence="6 7">
    <name type="scientific">Oesophagostomum dentatum</name>
    <name type="common">Nodular worm</name>
    <dbReference type="NCBI Taxonomy" id="61180"/>
    <lineage>
        <taxon>Eukaryota</taxon>
        <taxon>Metazoa</taxon>
        <taxon>Ecdysozoa</taxon>
        <taxon>Nematoda</taxon>
        <taxon>Chromadorea</taxon>
        <taxon>Rhabditida</taxon>
        <taxon>Rhabditina</taxon>
        <taxon>Rhabditomorpha</taxon>
        <taxon>Strongyloidea</taxon>
        <taxon>Strongylidae</taxon>
        <taxon>Oesophagostomum</taxon>
    </lineage>
</organism>
<dbReference type="SMART" id="SM00644">
    <property type="entry name" value="Ami_2"/>
    <property type="match status" value="1"/>
</dbReference>
<dbReference type="PANTHER" id="PTHR30417">
    <property type="entry name" value="N-ACETYLMURAMOYL-L-ALANINE AMIDASE AMID"/>
    <property type="match status" value="1"/>
</dbReference>
<dbReference type="EMBL" id="KN551987">
    <property type="protein sequence ID" value="KHJ91536.1"/>
    <property type="molecule type" value="Genomic_DNA"/>
</dbReference>
<sequence>MPEIILLHHTADSTVDETIRALNRRDLSVQYIVAKNGTVYQQVRDWHRAWHAGVGAWYEYTDVNSFSVGIEIVNTGDEPYPQAQVYAVGELVATLKKRWHVNDHYIAAHGDSAPDHKNNPSGYFPWVSVYNRLSVFPGLYNTTLTHAQQHEVIIGNNVTFTSEKVIQVQNDLKKIGYTYLPFTPGAFGVNAALVFQAFNRHFCPEIFVDESVDWWGTTLYNDSNMYWYGISDERLQKLLSFE</sequence>
<evidence type="ECO:0000313" key="7">
    <source>
        <dbReference type="Proteomes" id="UP000053660"/>
    </source>
</evidence>
<dbReference type="AlphaFoldDB" id="A0A0B1T5W1"/>
<name>A0A0B1T5W1_OESDE</name>
<reference evidence="6 7" key="1">
    <citation type="submission" date="2014-03" db="EMBL/GenBank/DDBJ databases">
        <title>Draft genome of the hookworm Oesophagostomum dentatum.</title>
        <authorList>
            <person name="Mitreva M."/>
        </authorList>
    </citation>
    <scope>NUCLEOTIDE SEQUENCE [LARGE SCALE GENOMIC DNA]</scope>
    <source>
        <strain evidence="6 7">OD-Hann</strain>
    </source>
</reference>
<feature type="domain" description="N-acetylmuramoyl-L-alanine amidase" evidence="5">
    <location>
        <begin position="1"/>
        <end position="121"/>
    </location>
</feature>
<evidence type="ECO:0000256" key="2">
    <source>
        <dbReference type="ARBA" id="ARBA00011901"/>
    </source>
</evidence>
<dbReference type="EC" id="3.5.1.28" evidence="2"/>
<dbReference type="Pfam" id="PF01510">
    <property type="entry name" value="Amidase_2"/>
    <property type="match status" value="1"/>
</dbReference>
<evidence type="ECO:0000256" key="1">
    <source>
        <dbReference type="ARBA" id="ARBA00001561"/>
    </source>
</evidence>
<keyword evidence="3" id="KW-0378">Hydrolase</keyword>
<evidence type="ECO:0000313" key="6">
    <source>
        <dbReference type="EMBL" id="KHJ91536.1"/>
    </source>
</evidence>
<dbReference type="CDD" id="cd06583">
    <property type="entry name" value="PGRP"/>
    <property type="match status" value="1"/>
</dbReference>
<dbReference type="GO" id="GO:0071555">
    <property type="term" value="P:cell wall organization"/>
    <property type="evidence" value="ECO:0007669"/>
    <property type="project" value="UniProtKB-KW"/>
</dbReference>
<keyword evidence="7" id="KW-1185">Reference proteome</keyword>
<gene>
    <name evidence="6" type="ORF">OESDEN_08600</name>
</gene>
<dbReference type="OrthoDB" id="6604114at2759"/>
<dbReference type="Gene3D" id="3.40.80.10">
    <property type="entry name" value="Peptidoglycan recognition protein-like"/>
    <property type="match status" value="1"/>
</dbReference>
<dbReference type="GO" id="GO:0008745">
    <property type="term" value="F:N-acetylmuramoyl-L-alanine amidase activity"/>
    <property type="evidence" value="ECO:0007669"/>
    <property type="project" value="UniProtKB-EC"/>
</dbReference>
<evidence type="ECO:0000256" key="4">
    <source>
        <dbReference type="ARBA" id="ARBA00023316"/>
    </source>
</evidence>
<dbReference type="PANTHER" id="PTHR30417:SF1">
    <property type="entry name" value="N-ACETYLMURAMOYL-L-ALANINE AMIDASE AMID"/>
    <property type="match status" value="1"/>
</dbReference>
<dbReference type="InterPro" id="IPR002502">
    <property type="entry name" value="Amidase_domain"/>
</dbReference>
<keyword evidence="4" id="KW-0961">Cell wall biogenesis/degradation</keyword>
<accession>A0A0B1T5W1</accession>
<dbReference type="InterPro" id="IPR036505">
    <property type="entry name" value="Amidase/PGRP_sf"/>
</dbReference>
<dbReference type="GO" id="GO:0009254">
    <property type="term" value="P:peptidoglycan turnover"/>
    <property type="evidence" value="ECO:0007669"/>
    <property type="project" value="TreeGrafter"/>
</dbReference>
<comment type="catalytic activity">
    <reaction evidence="1">
        <text>Hydrolyzes the link between N-acetylmuramoyl residues and L-amino acid residues in certain cell-wall glycopeptides.</text>
        <dbReference type="EC" id="3.5.1.28"/>
    </reaction>
</comment>
<evidence type="ECO:0000259" key="5">
    <source>
        <dbReference type="SMART" id="SM00644"/>
    </source>
</evidence>
<protein>
    <recommendedName>
        <fullName evidence="2">N-acetylmuramoyl-L-alanine amidase</fullName>
        <ecNumber evidence="2">3.5.1.28</ecNumber>
    </recommendedName>
</protein>
<dbReference type="Proteomes" id="UP000053660">
    <property type="component" value="Unassembled WGS sequence"/>
</dbReference>
<dbReference type="SUPFAM" id="SSF55846">
    <property type="entry name" value="N-acetylmuramoyl-L-alanine amidase-like"/>
    <property type="match status" value="1"/>
</dbReference>
<proteinExistence type="predicted"/>
<dbReference type="GO" id="GO:0009253">
    <property type="term" value="P:peptidoglycan catabolic process"/>
    <property type="evidence" value="ECO:0007669"/>
    <property type="project" value="InterPro"/>
</dbReference>